<dbReference type="HOGENOM" id="CLU_087287_0_0_11"/>
<dbReference type="InterPro" id="IPR018561">
    <property type="entry name" value="AosR"/>
</dbReference>
<reference evidence="2 3" key="1">
    <citation type="journal article" date="2008" name="J. Biotechnol.">
        <title>The lifestyle of Corynebacterium urealyticum derived from its complete genome sequence established by pyrosequencing.</title>
        <authorList>
            <person name="Tauch A."/>
            <person name="Trost E."/>
            <person name="Tilker A."/>
            <person name="Ludewig U."/>
            <person name="Schneiker S."/>
            <person name="Goesmann A."/>
            <person name="Arnold W."/>
            <person name="Bekel T."/>
            <person name="Brinkrolf K."/>
            <person name="Brune I."/>
            <person name="Goetker S."/>
            <person name="Kalinowski J."/>
            <person name="Kamp P.-B."/>
            <person name="Lobo F.P."/>
            <person name="Viehoever P."/>
            <person name="Weisshaar B."/>
            <person name="Soriano F."/>
            <person name="Droege M."/>
            <person name="Puehler A."/>
        </authorList>
    </citation>
    <scope>NUCLEOTIDE SEQUENCE [LARGE SCALE GENOMIC DNA]</scope>
    <source>
        <strain evidence="3">ATCC 43042 / DSM 7109</strain>
    </source>
</reference>
<organism evidence="2 3">
    <name type="scientific">Corynebacterium urealyticum (strain ATCC 43042 / DSM 7109)</name>
    <dbReference type="NCBI Taxonomy" id="504474"/>
    <lineage>
        <taxon>Bacteria</taxon>
        <taxon>Bacillati</taxon>
        <taxon>Actinomycetota</taxon>
        <taxon>Actinomycetes</taxon>
        <taxon>Mycobacteriales</taxon>
        <taxon>Corynebacteriaceae</taxon>
        <taxon>Corynebacterium</taxon>
    </lineage>
</organism>
<protein>
    <submittedName>
        <fullName evidence="2">Uncharacterized protein</fullName>
    </submittedName>
</protein>
<dbReference type="Proteomes" id="UP000001727">
    <property type="component" value="Chromosome"/>
</dbReference>
<keyword evidence="3" id="KW-1185">Reference proteome</keyword>
<dbReference type="AlphaFoldDB" id="B1VGX4"/>
<sequence>MGHDGAGNGLERASKHPRGEEDSPQMEPWKKKTGMLRGTRFVTQLNPLERETLGNCAATVADALMERVRTAPKDELAELTGMASGHSERPSSPALARLLPDFFADGAEKVEGDAALTRQLNETEIIKNKLMNLALIAEHIGPDGSVNITLSQEEVQPWLSAINDVRNYYHELCQPALHGLEGPDRVDAAKELTSWLAFHQDSLLRAMMGEPPAEMMDNPDADGPQNPDDGSGQGPKGKPGPDGRPTGEF</sequence>
<feature type="region of interest" description="Disordered" evidence="1">
    <location>
        <begin position="210"/>
        <end position="249"/>
    </location>
</feature>
<feature type="compositionally biased region" description="Basic and acidic residues" evidence="1">
    <location>
        <begin position="12"/>
        <end position="21"/>
    </location>
</feature>
<proteinExistence type="predicted"/>
<dbReference type="Pfam" id="PF09438">
    <property type="entry name" value="DUF2017"/>
    <property type="match status" value="1"/>
</dbReference>
<feature type="compositionally biased region" description="Basic and acidic residues" evidence="1">
    <location>
        <begin position="239"/>
        <end position="249"/>
    </location>
</feature>
<dbReference type="eggNOG" id="ENOG5032Z6K">
    <property type="taxonomic scope" value="Bacteria"/>
</dbReference>
<evidence type="ECO:0000313" key="2">
    <source>
        <dbReference type="EMBL" id="CAQ05431.1"/>
    </source>
</evidence>
<accession>B1VGX4</accession>
<dbReference type="STRING" id="504474.cu1471"/>
<gene>
    <name evidence="2" type="ordered locus">cu1471</name>
</gene>
<evidence type="ECO:0000256" key="1">
    <source>
        <dbReference type="SAM" id="MobiDB-lite"/>
    </source>
</evidence>
<feature type="region of interest" description="Disordered" evidence="1">
    <location>
        <begin position="1"/>
        <end position="34"/>
    </location>
</feature>
<dbReference type="KEGG" id="cur:cu1471"/>
<dbReference type="EMBL" id="AM942444">
    <property type="protein sequence ID" value="CAQ05431.1"/>
    <property type="molecule type" value="Genomic_DNA"/>
</dbReference>
<evidence type="ECO:0000313" key="3">
    <source>
        <dbReference type="Proteomes" id="UP000001727"/>
    </source>
</evidence>
<name>B1VGX4_CORU7</name>